<protein>
    <recommendedName>
        <fullName evidence="2">BRCT domain-containing protein</fullName>
    </recommendedName>
</protein>
<dbReference type="EMBL" id="WIPF01000136">
    <property type="protein sequence ID" value="KAF3205233.1"/>
    <property type="molecule type" value="Genomic_DNA"/>
</dbReference>
<dbReference type="SUPFAM" id="SSF52113">
    <property type="entry name" value="BRCT domain"/>
    <property type="match status" value="1"/>
</dbReference>
<feature type="compositionally biased region" description="Polar residues" evidence="1">
    <location>
        <begin position="93"/>
        <end position="125"/>
    </location>
</feature>
<dbReference type="SMART" id="SM00292">
    <property type="entry name" value="BRCT"/>
    <property type="match status" value="1"/>
</dbReference>
<dbReference type="PROSITE" id="PS50172">
    <property type="entry name" value="BRCT"/>
    <property type="match status" value="1"/>
</dbReference>
<feature type="region of interest" description="Disordered" evidence="1">
    <location>
        <begin position="87"/>
        <end position="130"/>
    </location>
</feature>
<dbReference type="Proteomes" id="UP000483672">
    <property type="component" value="Unassembled WGS sequence"/>
</dbReference>
<feature type="domain" description="BRCT" evidence="2">
    <location>
        <begin position="129"/>
        <end position="268"/>
    </location>
</feature>
<accession>A0A6G1MB58</accession>
<feature type="region of interest" description="Disordered" evidence="1">
    <location>
        <begin position="187"/>
        <end position="213"/>
    </location>
</feature>
<dbReference type="Proteomes" id="UP000614610">
    <property type="component" value="Unassembled WGS sequence"/>
</dbReference>
<organism evidence="4 5">
    <name type="scientific">Orbilia oligospora</name>
    <name type="common">Nematode-trapping fungus</name>
    <name type="synonym">Arthrobotrys oligospora</name>
    <dbReference type="NCBI Taxonomy" id="2813651"/>
    <lineage>
        <taxon>Eukaryota</taxon>
        <taxon>Fungi</taxon>
        <taxon>Dikarya</taxon>
        <taxon>Ascomycota</taxon>
        <taxon>Pezizomycotina</taxon>
        <taxon>Orbiliomycetes</taxon>
        <taxon>Orbiliales</taxon>
        <taxon>Orbiliaceae</taxon>
        <taxon>Orbilia</taxon>
    </lineage>
</organism>
<dbReference type="InterPro" id="IPR036420">
    <property type="entry name" value="BRCT_dom_sf"/>
</dbReference>
<feature type="compositionally biased region" description="Gly residues" evidence="1">
    <location>
        <begin position="51"/>
        <end position="61"/>
    </location>
</feature>
<dbReference type="Pfam" id="PF00533">
    <property type="entry name" value="BRCT"/>
    <property type="match status" value="1"/>
</dbReference>
<evidence type="ECO:0000313" key="4">
    <source>
        <dbReference type="EMBL" id="KAF3205233.1"/>
    </source>
</evidence>
<feature type="region of interest" description="Disordered" evidence="1">
    <location>
        <begin position="24"/>
        <end position="68"/>
    </location>
</feature>
<feature type="compositionally biased region" description="Polar residues" evidence="1">
    <location>
        <begin position="192"/>
        <end position="213"/>
    </location>
</feature>
<evidence type="ECO:0000256" key="1">
    <source>
        <dbReference type="SAM" id="MobiDB-lite"/>
    </source>
</evidence>
<dbReference type="EMBL" id="WIWT01000088">
    <property type="protein sequence ID" value="KAF3202424.1"/>
    <property type="molecule type" value="Genomic_DNA"/>
</dbReference>
<comment type="caution">
    <text evidence="4">The sequence shown here is derived from an EMBL/GenBank/DDBJ whole genome shotgun (WGS) entry which is preliminary data.</text>
</comment>
<dbReference type="OrthoDB" id="427711at2759"/>
<evidence type="ECO:0000313" key="3">
    <source>
        <dbReference type="EMBL" id="KAF3202424.1"/>
    </source>
</evidence>
<reference evidence="4 5" key="1">
    <citation type="submission" date="2019-06" db="EMBL/GenBank/DDBJ databases">
        <authorList>
            <person name="Palmer J.M."/>
        </authorList>
    </citation>
    <scope>NUCLEOTIDE SEQUENCE [LARGE SCALE GENOMIC DNA]</scope>
    <source>
        <strain evidence="4 5">TWF191</strain>
        <strain evidence="3">TWF679</strain>
    </source>
</reference>
<name>A0A6G1MB58_ORBOL</name>
<gene>
    <name evidence="4" type="ORF">TWF191_001941</name>
    <name evidence="3" type="ORF">TWF679_010819</name>
</gene>
<proteinExistence type="predicted"/>
<evidence type="ECO:0000313" key="5">
    <source>
        <dbReference type="Proteomes" id="UP000483672"/>
    </source>
</evidence>
<dbReference type="AlphaFoldDB" id="A0A6G1MB58"/>
<evidence type="ECO:0000259" key="2">
    <source>
        <dbReference type="PROSITE" id="PS50172"/>
    </source>
</evidence>
<dbReference type="Gene3D" id="3.40.50.10190">
    <property type="entry name" value="BRCT domain"/>
    <property type="match status" value="1"/>
</dbReference>
<dbReference type="InterPro" id="IPR001357">
    <property type="entry name" value="BRCT_dom"/>
</dbReference>
<sequence length="298" mass="31997">MPPPPPKFGSSLKGAELKRKLVELASTSRPDKPLDIYVTSSTGHQIREDGGGSGSGSGTGLTGWRDDRNQKLKTQFTTVGAAVKVGTTKRNASKSSLEPTSNVIEHSNGTTHQTTAPSVSTSSANDPKRPKQIFKNCTIYINGNTTLSGVSDVELKRLLTSHGAVVSYHLARRQVTHIILTNPSAAASTSTGISSDPRLSSASTMSTSCGTSQLSKTVDSSGTAILASRKIELEMKGRIKSKIHYVSVEWALASVKQEKRLAETKFPVVPLREARQGTLMDCKKTRPSQRSLMDMMKK</sequence>